<feature type="domain" description="PAS" evidence="1">
    <location>
        <begin position="11"/>
        <end position="55"/>
    </location>
</feature>
<dbReference type="SUPFAM" id="SSF55073">
    <property type="entry name" value="Nucleotide cyclase"/>
    <property type="match status" value="1"/>
</dbReference>
<dbReference type="InterPro" id="IPR012226">
    <property type="entry name" value="Diguanyl_cyclase/Pdiesterase"/>
</dbReference>
<protein>
    <submittedName>
        <fullName evidence="5">EAL domain-containing protein</fullName>
    </submittedName>
</protein>
<feature type="domain" description="PAS" evidence="1">
    <location>
        <begin position="139"/>
        <end position="210"/>
    </location>
</feature>
<dbReference type="InterPro" id="IPR052155">
    <property type="entry name" value="Biofilm_reg_signaling"/>
</dbReference>
<dbReference type="CDD" id="cd01948">
    <property type="entry name" value="EAL"/>
    <property type="match status" value="1"/>
</dbReference>
<evidence type="ECO:0000259" key="3">
    <source>
        <dbReference type="PROSITE" id="PS50883"/>
    </source>
</evidence>
<dbReference type="InterPro" id="IPR000014">
    <property type="entry name" value="PAS"/>
</dbReference>
<dbReference type="NCBIfam" id="TIGR00229">
    <property type="entry name" value="sensory_box"/>
    <property type="match status" value="1"/>
</dbReference>
<dbReference type="RefSeq" id="WP_172235793.1">
    <property type="nucleotide sequence ID" value="NZ_JABFDP010000004.1"/>
</dbReference>
<dbReference type="Pfam" id="PF00563">
    <property type="entry name" value="EAL"/>
    <property type="match status" value="1"/>
</dbReference>
<dbReference type="InterPro" id="IPR029787">
    <property type="entry name" value="Nucleotide_cyclase"/>
</dbReference>
<dbReference type="PROSITE" id="PS50887">
    <property type="entry name" value="GGDEF"/>
    <property type="match status" value="1"/>
</dbReference>
<dbReference type="Pfam" id="PF13188">
    <property type="entry name" value="PAS_8"/>
    <property type="match status" value="1"/>
</dbReference>
<dbReference type="Gene3D" id="3.30.450.40">
    <property type="match status" value="1"/>
</dbReference>
<dbReference type="Gene3D" id="3.30.450.20">
    <property type="entry name" value="PAS domain"/>
    <property type="match status" value="2"/>
</dbReference>
<dbReference type="SMART" id="SM00091">
    <property type="entry name" value="PAS"/>
    <property type="match status" value="2"/>
</dbReference>
<accession>A0ABS5FZ78</accession>
<reference evidence="6" key="1">
    <citation type="journal article" date="2021" name="ISME J.">
        <title>Evolutionary origin and ecological implication of a unique nif island in free-living Bradyrhizobium lineages.</title>
        <authorList>
            <person name="Tao J."/>
        </authorList>
    </citation>
    <scope>NUCLEOTIDE SEQUENCE [LARGE SCALE GENOMIC DNA]</scope>
    <source>
        <strain evidence="6">SZCCT0094</strain>
    </source>
</reference>
<sequence length="892" mass="96506">MLASEFQPAASANLLSAALDRVSEAILFLDAEGRVHHANQAAVALLRRDLKDLIGADLDRLGLPAEQLRAMTKSEAEAPADAPHAAEAGDAGREMMLRHADGSRCRVRAIVRDLPSDHAPMHSLLLLRDVTSDVEMRERNALLTSVADRSNRAVIVTDHELKILYTNAAFCSIFGYSSAEVLGRQVETLLVGPCTDPATVERLKQCVEDDRGVEDDLMIYDKAGCEIWTTAHVKAHRNQRGKVKYLVGLLSDIRETKQLRSLQQLIMSSLASDIAIATIADQLCRRVEELAPDVVCSILHVDSGGRIHPLGGPSLPADYSSGLDGVAIGPDVGSCGTAAYLCEPVLARDIDSDPRWQPYKAGPLGAGLRACWSTPIQGKDGRVIGTFAFYFRECRGPSPWHEQIVAACVQLGALAIERQEVRSTISQVAYHDMLTGLPNRARIPSMIAEAINACPEGSHLAIAFLDADNFKDVNDTLGHAAGDEFLVAFANRLRAQIRPGDMLGRLGGDEFVIVLQNRDALEASLAAARITAALAMPLTIGKRQVPMSASMGLSLYPDNATDIETLIKQADGAMYKAKRAGRATYRFFSADIDKLAEERLMHSTALREAIASEALTLNYQPQICTRNGAIHGVEALARWHDPVLGEVSPSKFIPLAEECGLIEQIGVWSIKQACQQMASWRRAGLDIPCISVNLSPINFQNVNLAAVVAQILAANDLPAKMLMLEITEGVILNERATVIATMSELRNMGVGLSLDDFGTGYSSLSRLAQLPIHELKIDRSFMRDFENDQGTRAIVTAVVRVGQSLDVKVVAEGVETEPQRRLLAELGCDAMQGFLFARPMAAAAFSRWLLDYSAHRASLMLRQVGRALAQAAGVSEVSEGERLSPAAIAAAS</sequence>
<dbReference type="EMBL" id="JAFCLK010000001">
    <property type="protein sequence ID" value="MBR1134261.1"/>
    <property type="molecule type" value="Genomic_DNA"/>
</dbReference>
<dbReference type="PANTHER" id="PTHR44757:SF2">
    <property type="entry name" value="BIOFILM ARCHITECTURE MAINTENANCE PROTEIN MBAA"/>
    <property type="match status" value="1"/>
</dbReference>
<dbReference type="PROSITE" id="PS50883">
    <property type="entry name" value="EAL"/>
    <property type="match status" value="1"/>
</dbReference>
<dbReference type="PIRSF" id="PIRSF005925">
    <property type="entry name" value="Dos"/>
    <property type="match status" value="1"/>
</dbReference>
<dbReference type="Gene3D" id="3.20.20.450">
    <property type="entry name" value="EAL domain"/>
    <property type="match status" value="1"/>
</dbReference>
<dbReference type="SMART" id="SM00052">
    <property type="entry name" value="EAL"/>
    <property type="match status" value="1"/>
</dbReference>
<evidence type="ECO:0000259" key="1">
    <source>
        <dbReference type="PROSITE" id="PS50112"/>
    </source>
</evidence>
<dbReference type="SUPFAM" id="SSF141868">
    <property type="entry name" value="EAL domain-like"/>
    <property type="match status" value="1"/>
</dbReference>
<dbReference type="InterPro" id="IPR029016">
    <property type="entry name" value="GAF-like_dom_sf"/>
</dbReference>
<dbReference type="CDD" id="cd01949">
    <property type="entry name" value="GGDEF"/>
    <property type="match status" value="1"/>
</dbReference>
<dbReference type="InterPro" id="IPR000700">
    <property type="entry name" value="PAS-assoc_C"/>
</dbReference>
<dbReference type="PROSITE" id="PS50112">
    <property type="entry name" value="PAS"/>
    <property type="match status" value="2"/>
</dbReference>
<organism evidence="5 6">
    <name type="scientific">Bradyrhizobium denitrificans</name>
    <dbReference type="NCBI Taxonomy" id="2734912"/>
    <lineage>
        <taxon>Bacteria</taxon>
        <taxon>Pseudomonadati</taxon>
        <taxon>Pseudomonadota</taxon>
        <taxon>Alphaproteobacteria</taxon>
        <taxon>Hyphomicrobiales</taxon>
        <taxon>Nitrobacteraceae</taxon>
        <taxon>Bradyrhizobium</taxon>
    </lineage>
</organism>
<evidence type="ECO:0000259" key="4">
    <source>
        <dbReference type="PROSITE" id="PS50887"/>
    </source>
</evidence>
<dbReference type="PROSITE" id="PS50113">
    <property type="entry name" value="PAC"/>
    <property type="match status" value="1"/>
</dbReference>
<comment type="caution">
    <text evidence="5">The sequence shown here is derived from an EMBL/GenBank/DDBJ whole genome shotgun (WGS) entry which is preliminary data.</text>
</comment>
<dbReference type="NCBIfam" id="TIGR00254">
    <property type="entry name" value="GGDEF"/>
    <property type="match status" value="1"/>
</dbReference>
<dbReference type="InterPro" id="IPR035965">
    <property type="entry name" value="PAS-like_dom_sf"/>
</dbReference>
<name>A0ABS5FZ78_9BRAD</name>
<dbReference type="SMART" id="SM00267">
    <property type="entry name" value="GGDEF"/>
    <property type="match status" value="1"/>
</dbReference>
<dbReference type="InterPro" id="IPR043128">
    <property type="entry name" value="Rev_trsase/Diguanyl_cyclase"/>
</dbReference>
<dbReference type="InterPro" id="IPR003018">
    <property type="entry name" value="GAF"/>
</dbReference>
<dbReference type="SMART" id="SM00065">
    <property type="entry name" value="GAF"/>
    <property type="match status" value="1"/>
</dbReference>
<dbReference type="InterPro" id="IPR001633">
    <property type="entry name" value="EAL_dom"/>
</dbReference>
<evidence type="ECO:0000259" key="2">
    <source>
        <dbReference type="PROSITE" id="PS50113"/>
    </source>
</evidence>
<feature type="domain" description="EAL" evidence="3">
    <location>
        <begin position="599"/>
        <end position="853"/>
    </location>
</feature>
<dbReference type="Pfam" id="PF13426">
    <property type="entry name" value="PAS_9"/>
    <property type="match status" value="1"/>
</dbReference>
<dbReference type="Gene3D" id="3.30.70.270">
    <property type="match status" value="1"/>
</dbReference>
<dbReference type="InterPro" id="IPR000160">
    <property type="entry name" value="GGDEF_dom"/>
</dbReference>
<dbReference type="Proteomes" id="UP001314635">
    <property type="component" value="Unassembled WGS sequence"/>
</dbReference>
<dbReference type="SUPFAM" id="SSF55781">
    <property type="entry name" value="GAF domain-like"/>
    <property type="match status" value="1"/>
</dbReference>
<dbReference type="CDD" id="cd00130">
    <property type="entry name" value="PAS"/>
    <property type="match status" value="2"/>
</dbReference>
<dbReference type="Pfam" id="PF13185">
    <property type="entry name" value="GAF_2"/>
    <property type="match status" value="1"/>
</dbReference>
<evidence type="ECO:0000313" key="5">
    <source>
        <dbReference type="EMBL" id="MBR1134261.1"/>
    </source>
</evidence>
<dbReference type="Pfam" id="PF00990">
    <property type="entry name" value="GGDEF"/>
    <property type="match status" value="1"/>
</dbReference>
<proteinExistence type="predicted"/>
<evidence type="ECO:0000313" key="6">
    <source>
        <dbReference type="Proteomes" id="UP001314635"/>
    </source>
</evidence>
<feature type="domain" description="GGDEF" evidence="4">
    <location>
        <begin position="458"/>
        <end position="590"/>
    </location>
</feature>
<keyword evidence="6" id="KW-1185">Reference proteome</keyword>
<dbReference type="PANTHER" id="PTHR44757">
    <property type="entry name" value="DIGUANYLATE CYCLASE DGCP"/>
    <property type="match status" value="1"/>
</dbReference>
<gene>
    <name evidence="5" type="ORF">JQ619_00620</name>
</gene>
<feature type="domain" description="PAC" evidence="2">
    <location>
        <begin position="213"/>
        <end position="265"/>
    </location>
</feature>
<dbReference type="SUPFAM" id="SSF55785">
    <property type="entry name" value="PYP-like sensor domain (PAS domain)"/>
    <property type="match status" value="2"/>
</dbReference>
<dbReference type="InterPro" id="IPR035919">
    <property type="entry name" value="EAL_sf"/>
</dbReference>